<dbReference type="AlphaFoldDB" id="A0A3B4E909"/>
<protein>
    <recommendedName>
        <fullName evidence="1">Bulb-type lectin domain-containing protein</fullName>
    </recommendedName>
</protein>
<dbReference type="SUPFAM" id="SSF51110">
    <property type="entry name" value="alpha-D-mannose-specific plant lectins"/>
    <property type="match status" value="1"/>
</dbReference>
<sequence>MPIAKHRLERAMSRNYISKYNELRKGDYLCSNNKEYKAVFQEDGNFVIYGWKPVWSSDTGVKDAHCLCMQDTCNLVMYRKDDKAVWHTNTLYLRNDSILVIEKDGEEVWNSALSRGQK</sequence>
<accession>A0A3B4E909</accession>
<dbReference type="Proteomes" id="UP001501920">
    <property type="component" value="Chromosome 2"/>
</dbReference>
<evidence type="ECO:0000313" key="2">
    <source>
        <dbReference type="Ensembl" id="ENSPNAP00000032173.2"/>
    </source>
</evidence>
<keyword evidence="3" id="KW-1185">Reference proteome</keyword>
<dbReference type="Ensembl" id="ENSPNAT00000021840.2">
    <property type="protein sequence ID" value="ENSPNAP00000032173.2"/>
    <property type="gene ID" value="ENSPNAG00000019967.2"/>
</dbReference>
<dbReference type="RefSeq" id="XP_017541520.1">
    <property type="nucleotide sequence ID" value="XM_017686031.2"/>
</dbReference>
<reference evidence="2" key="2">
    <citation type="submission" date="2025-08" db="UniProtKB">
        <authorList>
            <consortium name="Ensembl"/>
        </authorList>
    </citation>
    <scope>IDENTIFICATION</scope>
</reference>
<proteinExistence type="predicted"/>
<dbReference type="GeneID" id="108413496"/>
<dbReference type="InterPro" id="IPR001480">
    <property type="entry name" value="Bulb-type_lectin_dom"/>
</dbReference>
<dbReference type="OMA" id="FKYDEMR"/>
<evidence type="ECO:0000313" key="3">
    <source>
        <dbReference type="Proteomes" id="UP001501920"/>
    </source>
</evidence>
<feature type="domain" description="Bulb-type lectin" evidence="1">
    <location>
        <begin position="14"/>
        <end position="118"/>
    </location>
</feature>
<reference evidence="2" key="3">
    <citation type="submission" date="2025-09" db="UniProtKB">
        <authorList>
            <consortium name="Ensembl"/>
        </authorList>
    </citation>
    <scope>IDENTIFICATION</scope>
</reference>
<evidence type="ECO:0000259" key="1">
    <source>
        <dbReference type="PROSITE" id="PS50927"/>
    </source>
</evidence>
<dbReference type="RefSeq" id="XP_017541519.1">
    <property type="nucleotide sequence ID" value="XM_017686030.2"/>
</dbReference>
<reference evidence="2 3" key="1">
    <citation type="submission" date="2020-10" db="EMBL/GenBank/DDBJ databases">
        <title>Pygocentrus nattereri (red-bellied piranha) genome, fPygNat1, primary haplotype.</title>
        <authorList>
            <person name="Myers G."/>
            <person name="Meyer A."/>
            <person name="Karagic N."/>
            <person name="Pippel M."/>
            <person name="Winkler S."/>
            <person name="Tracey A."/>
            <person name="Wood J."/>
            <person name="Formenti G."/>
            <person name="Howe K."/>
            <person name="Fedrigo O."/>
            <person name="Jarvis E.D."/>
        </authorList>
    </citation>
    <scope>NUCLEOTIDE SEQUENCE [LARGE SCALE GENOMIC DNA]</scope>
</reference>
<dbReference type="OrthoDB" id="1884773at2759"/>
<dbReference type="InterPro" id="IPR036426">
    <property type="entry name" value="Bulb-type_lectin_dom_sf"/>
</dbReference>
<dbReference type="GeneTree" id="ENSGT00390000004989"/>
<organism evidence="2 3">
    <name type="scientific">Pygocentrus nattereri</name>
    <name type="common">Red-bellied piranha</name>
    <dbReference type="NCBI Taxonomy" id="42514"/>
    <lineage>
        <taxon>Eukaryota</taxon>
        <taxon>Metazoa</taxon>
        <taxon>Chordata</taxon>
        <taxon>Craniata</taxon>
        <taxon>Vertebrata</taxon>
        <taxon>Euteleostomi</taxon>
        <taxon>Actinopterygii</taxon>
        <taxon>Neopterygii</taxon>
        <taxon>Teleostei</taxon>
        <taxon>Ostariophysi</taxon>
        <taxon>Characiformes</taxon>
        <taxon>Characoidei</taxon>
        <taxon>Pygocentrus</taxon>
    </lineage>
</organism>
<dbReference type="PROSITE" id="PS50927">
    <property type="entry name" value="BULB_LECTIN"/>
    <property type="match status" value="1"/>
</dbReference>
<name>A0A3B4E909_PYGNA</name>
<dbReference type="SMART" id="SM00108">
    <property type="entry name" value="B_lectin"/>
    <property type="match status" value="1"/>
</dbReference>
<dbReference type="Gene3D" id="2.90.10.30">
    <property type="match status" value="1"/>
</dbReference>